<organism evidence="1">
    <name type="scientific">termite gut metagenome</name>
    <dbReference type="NCBI Taxonomy" id="433724"/>
    <lineage>
        <taxon>unclassified sequences</taxon>
        <taxon>metagenomes</taxon>
        <taxon>organismal metagenomes</taxon>
    </lineage>
</organism>
<name>A0A5J4S6D8_9ZZZZ</name>
<sequence>MYKNLLYSAIIVLSLFSCKDDSIVEEVPPVVEDLSRIEAFLTQNWTIESFFSKTDYISIPWSNQANYVVYRHIITNKQDVLSNSVDQSVMVLSIDSLDKSKGMIERYVWITQEPIEYHVDGSLYDYSEMMNFFLEQIMDKKIFKICEYLKIESDIIKNQVFLKTERTTIEEYTTHLFWKEKNNLALPKAANNPNPICVKLPVEIGNAETPVTTFKSDDLLFKVKTN</sequence>
<gene>
    <name evidence="1" type="ORF">EZS27_011181</name>
</gene>
<protein>
    <submittedName>
        <fullName evidence="1">Uncharacterized protein</fullName>
    </submittedName>
</protein>
<dbReference type="PROSITE" id="PS51257">
    <property type="entry name" value="PROKAR_LIPOPROTEIN"/>
    <property type="match status" value="1"/>
</dbReference>
<comment type="caution">
    <text evidence="1">The sequence shown here is derived from an EMBL/GenBank/DDBJ whole genome shotgun (WGS) entry which is preliminary data.</text>
</comment>
<evidence type="ECO:0000313" key="1">
    <source>
        <dbReference type="EMBL" id="KAA6340985.1"/>
    </source>
</evidence>
<dbReference type="EMBL" id="SNRY01000419">
    <property type="protein sequence ID" value="KAA6340985.1"/>
    <property type="molecule type" value="Genomic_DNA"/>
</dbReference>
<dbReference type="AlphaFoldDB" id="A0A5J4S6D8"/>
<accession>A0A5J4S6D8</accession>
<proteinExistence type="predicted"/>
<reference evidence="1" key="1">
    <citation type="submission" date="2019-03" db="EMBL/GenBank/DDBJ databases">
        <title>Single cell metagenomics reveals metabolic interactions within the superorganism composed of flagellate Streblomastix strix and complex community of Bacteroidetes bacteria on its surface.</title>
        <authorList>
            <person name="Treitli S.C."/>
            <person name="Kolisko M."/>
            <person name="Husnik F."/>
            <person name="Keeling P."/>
            <person name="Hampl V."/>
        </authorList>
    </citation>
    <scope>NUCLEOTIDE SEQUENCE</scope>
    <source>
        <strain evidence="1">STM</strain>
    </source>
</reference>